<dbReference type="PANTHER" id="PTHR30296">
    <property type="entry name" value="UNCHARACTERIZED PROTEIN YKGE"/>
    <property type="match status" value="1"/>
</dbReference>
<dbReference type="PANTHER" id="PTHR30296:SF0">
    <property type="entry name" value="LACTATE UTILIZATION PROTEIN A"/>
    <property type="match status" value="1"/>
</dbReference>
<evidence type="ECO:0000313" key="3">
    <source>
        <dbReference type="EMBL" id="SEA23991.1"/>
    </source>
</evidence>
<sequence>MPPIPDTIYFFGTCLVDLMYPQAGVSAMQLLQRAGVKVIFPPAQTCCGQPAWNSGYRDEARSVARAQIALFPKPIPIVIPSGSCAGMMKVHYPELFAGQPDEAQAVDVASRVYELTEFLVDVLHIELRDLGEPLTVAVHTSCSARREMGVADKIESLLGQLSNVQRVEHARKPECCGFGGTFAVKEPEISAAMVLDKVTHIRNAQPDRLISQDCGCLLNISGTMAKQGDAIPHQHIAEFLWERITPHPNLPPQGGKGQEAHPAQASSSPPSPLAGEGLGMGGKFGGQSS</sequence>
<accession>A0A1H3ZKN8</accession>
<dbReference type="STRING" id="525918.SAMN05660964_01203"/>
<dbReference type="OrthoDB" id="9811557at2"/>
<dbReference type="GO" id="GO:0005829">
    <property type="term" value="C:cytosol"/>
    <property type="evidence" value="ECO:0007669"/>
    <property type="project" value="TreeGrafter"/>
</dbReference>
<feature type="region of interest" description="Disordered" evidence="1">
    <location>
        <begin position="245"/>
        <end position="289"/>
    </location>
</feature>
<proteinExistence type="predicted"/>
<dbReference type="GO" id="GO:0016491">
    <property type="term" value="F:oxidoreductase activity"/>
    <property type="evidence" value="ECO:0007669"/>
    <property type="project" value="UniProtKB-ARBA"/>
</dbReference>
<keyword evidence="4" id="KW-1185">Reference proteome</keyword>
<dbReference type="Proteomes" id="UP000199397">
    <property type="component" value="Unassembled WGS sequence"/>
</dbReference>
<evidence type="ECO:0000256" key="1">
    <source>
        <dbReference type="SAM" id="MobiDB-lite"/>
    </source>
</evidence>
<protein>
    <submittedName>
        <fullName evidence="3">L-lactate dehydrogenase complex protein LldE</fullName>
    </submittedName>
</protein>
<evidence type="ECO:0000259" key="2">
    <source>
        <dbReference type="Pfam" id="PF02754"/>
    </source>
</evidence>
<feature type="domain" description="Cysteine-rich" evidence="2">
    <location>
        <begin position="136"/>
        <end position="220"/>
    </location>
</feature>
<dbReference type="RefSeq" id="WP_093066402.1">
    <property type="nucleotide sequence ID" value="NZ_FNQP01000005.1"/>
</dbReference>
<name>A0A1H3ZKN8_9GAMM</name>
<dbReference type="InterPro" id="IPR004017">
    <property type="entry name" value="Cys_rich_dom"/>
</dbReference>
<dbReference type="AlphaFoldDB" id="A0A1H3ZKN8"/>
<feature type="domain" description="Cysteine-rich" evidence="2">
    <location>
        <begin position="9"/>
        <end position="89"/>
    </location>
</feature>
<reference evidence="3 4" key="1">
    <citation type="submission" date="2016-10" db="EMBL/GenBank/DDBJ databases">
        <authorList>
            <person name="de Groot N.N."/>
        </authorList>
    </citation>
    <scope>NUCLEOTIDE SEQUENCE [LARGE SCALE GENOMIC DNA]</scope>
    <source>
        <strain evidence="3 4">DSM 21228</strain>
    </source>
</reference>
<gene>
    <name evidence="3" type="ORF">SAMN05660964_01203</name>
</gene>
<organism evidence="3 4">
    <name type="scientific">Thiothrix caldifontis</name>
    <dbReference type="NCBI Taxonomy" id="525918"/>
    <lineage>
        <taxon>Bacteria</taxon>
        <taxon>Pseudomonadati</taxon>
        <taxon>Pseudomonadota</taxon>
        <taxon>Gammaproteobacteria</taxon>
        <taxon>Thiotrichales</taxon>
        <taxon>Thiotrichaceae</taxon>
        <taxon>Thiothrix</taxon>
    </lineage>
</organism>
<dbReference type="Pfam" id="PF02754">
    <property type="entry name" value="CCG"/>
    <property type="match status" value="2"/>
</dbReference>
<evidence type="ECO:0000313" key="4">
    <source>
        <dbReference type="Proteomes" id="UP000199397"/>
    </source>
</evidence>
<dbReference type="EMBL" id="FNQP01000005">
    <property type="protein sequence ID" value="SEA23991.1"/>
    <property type="molecule type" value="Genomic_DNA"/>
</dbReference>
<feature type="compositionally biased region" description="Gly residues" evidence="1">
    <location>
        <begin position="276"/>
        <end position="289"/>
    </location>
</feature>